<dbReference type="EMBL" id="CAJPUY010000007">
    <property type="protein sequence ID" value="CAG2140955.1"/>
    <property type="molecule type" value="Genomic_DNA"/>
</dbReference>
<dbReference type="Pfam" id="PF02626">
    <property type="entry name" value="CT_A_B"/>
    <property type="match status" value="1"/>
</dbReference>
<keyword evidence="7" id="KW-1185">Reference proteome</keyword>
<gene>
    <name evidence="6" type="ORF">LMG31506_02434</name>
</gene>
<dbReference type="SUPFAM" id="SSF50891">
    <property type="entry name" value="Cyclophilin-like"/>
    <property type="match status" value="2"/>
</dbReference>
<keyword evidence="1" id="KW-0547">Nucleotide-binding</keyword>
<dbReference type="Gene3D" id="3.30.1360.40">
    <property type="match status" value="1"/>
</dbReference>
<evidence type="ECO:0000313" key="7">
    <source>
        <dbReference type="Proteomes" id="UP000672934"/>
    </source>
</evidence>
<dbReference type="NCBIfam" id="TIGR00370">
    <property type="entry name" value="5-oxoprolinase subunit PxpB"/>
    <property type="match status" value="1"/>
</dbReference>
<dbReference type="PANTHER" id="PTHR43309">
    <property type="entry name" value="5-OXOPROLINASE SUBUNIT C"/>
    <property type="match status" value="1"/>
</dbReference>
<dbReference type="PANTHER" id="PTHR43309:SF3">
    <property type="entry name" value="5-OXOPROLINASE SUBUNIT C"/>
    <property type="match status" value="1"/>
</dbReference>
<evidence type="ECO:0000256" key="3">
    <source>
        <dbReference type="ARBA" id="ARBA00022840"/>
    </source>
</evidence>
<dbReference type="InterPro" id="IPR010016">
    <property type="entry name" value="PxpB"/>
</dbReference>
<evidence type="ECO:0000313" key="6">
    <source>
        <dbReference type="EMBL" id="CAG2140955.1"/>
    </source>
</evidence>
<evidence type="ECO:0008006" key="8">
    <source>
        <dbReference type="Google" id="ProtNLM"/>
    </source>
</evidence>
<keyword evidence="3" id="KW-0067">ATP-binding</keyword>
<name>A0A916MV42_9BURK</name>
<dbReference type="GO" id="GO:0005524">
    <property type="term" value="F:ATP binding"/>
    <property type="evidence" value="ECO:0007669"/>
    <property type="project" value="UniProtKB-KW"/>
</dbReference>
<comment type="caution">
    <text evidence="6">The sequence shown here is derived from an EMBL/GenBank/DDBJ whole genome shotgun (WGS) entry which is preliminary data.</text>
</comment>
<protein>
    <recommendedName>
        <fullName evidence="8">Allophanate hydrolase</fullName>
    </recommendedName>
</protein>
<organism evidence="6 7">
    <name type="scientific">Cupriavidus yeoncheonensis</name>
    <dbReference type="NCBI Taxonomy" id="1462994"/>
    <lineage>
        <taxon>Bacteria</taxon>
        <taxon>Pseudomonadati</taxon>
        <taxon>Pseudomonadota</taxon>
        <taxon>Betaproteobacteria</taxon>
        <taxon>Burkholderiales</taxon>
        <taxon>Burkholderiaceae</taxon>
        <taxon>Cupriavidus</taxon>
    </lineage>
</organism>
<evidence type="ECO:0000256" key="1">
    <source>
        <dbReference type="ARBA" id="ARBA00022741"/>
    </source>
</evidence>
<dbReference type="NCBIfam" id="TIGR00724">
    <property type="entry name" value="urea_amlyse_rel"/>
    <property type="match status" value="1"/>
</dbReference>
<feature type="domain" description="Carboxyltransferase" evidence="4">
    <location>
        <begin position="1"/>
        <end position="191"/>
    </location>
</feature>
<accession>A0A916MV42</accession>
<dbReference type="SUPFAM" id="SSF160467">
    <property type="entry name" value="PH0987 N-terminal domain-like"/>
    <property type="match status" value="1"/>
</dbReference>
<reference evidence="6" key="1">
    <citation type="submission" date="2021-03" db="EMBL/GenBank/DDBJ databases">
        <authorList>
            <person name="Peeters C."/>
        </authorList>
    </citation>
    <scope>NUCLEOTIDE SEQUENCE</scope>
    <source>
        <strain evidence="6">LMG 31506</strain>
    </source>
</reference>
<evidence type="ECO:0000256" key="2">
    <source>
        <dbReference type="ARBA" id="ARBA00022801"/>
    </source>
</evidence>
<dbReference type="InterPro" id="IPR052708">
    <property type="entry name" value="PxpC"/>
</dbReference>
<dbReference type="Gene3D" id="2.40.100.10">
    <property type="entry name" value="Cyclophilin-like"/>
    <property type="match status" value="2"/>
</dbReference>
<dbReference type="SMART" id="SM00797">
    <property type="entry name" value="AHS2"/>
    <property type="match status" value="1"/>
</dbReference>
<proteinExistence type="predicted"/>
<dbReference type="RefSeq" id="WP_211947389.1">
    <property type="nucleotide sequence ID" value="NZ_CAJPUY010000007.1"/>
</dbReference>
<evidence type="ECO:0000259" key="5">
    <source>
        <dbReference type="SMART" id="SM00797"/>
    </source>
</evidence>
<dbReference type="InterPro" id="IPR003833">
    <property type="entry name" value="CT_C_D"/>
</dbReference>
<dbReference type="InterPro" id="IPR029000">
    <property type="entry name" value="Cyclophilin-like_dom_sf"/>
</dbReference>
<dbReference type="InterPro" id="IPR003778">
    <property type="entry name" value="CT_A_B"/>
</dbReference>
<sequence length="556" mass="57515">MRFLPVSLNALLVELADLDQTLALLASLQRDPLPGVEELVPAARTILVRFRPASGRVAQLVQAIAARDLSRRAERDSTLVEIPVRYDGEDLAEVAQLLGITPAEVVRRHTGSEYTVAFTGFAPGFAYLSGGHPSLDVPRRSTPRTRIPAGAVGLAGTFSGVYPQASPGGWQIIGVTPVAMWNLDRGQPALLQPGYRVRFVDITTLDLAPDAGIGAEASGKPVALAANGRTRAMQAPLAPGQTALQVRATGLLTLFQDLGRHGQARQGVSASGAMDQAALKAANRLAGNPSDSAALETVGGGLQLQSVGETVVAVTGADAPLTVRTADGRQWHAPAHQALALADGDVLGIGQPVAGARCYVAARGGFAIPSVLGSCATDTLANVGPAPLAVGDVLGLHPAPVGAIVSEPAMPAPDLPTLEQDVVLDVVMGPRTDWFTAEAVARLATQRWQVTPQSNRVGLRLAGEVPLERAIGGELPSEGTALGALQVPPSGQPVLFLADHPLTGGYPVIAAVAPYHLDRAGQIPVGAWLRFNPIRAFAELSPAAASGAASTIRELR</sequence>
<dbReference type="AlphaFoldDB" id="A0A916MV42"/>
<evidence type="ECO:0000259" key="4">
    <source>
        <dbReference type="SMART" id="SM00796"/>
    </source>
</evidence>
<dbReference type="GO" id="GO:0016787">
    <property type="term" value="F:hydrolase activity"/>
    <property type="evidence" value="ECO:0007669"/>
    <property type="project" value="UniProtKB-KW"/>
</dbReference>
<dbReference type="SMART" id="SM00796">
    <property type="entry name" value="AHS1"/>
    <property type="match status" value="1"/>
</dbReference>
<dbReference type="Pfam" id="PF02682">
    <property type="entry name" value="CT_C_D"/>
    <property type="match status" value="1"/>
</dbReference>
<feature type="domain" description="Carboxyltransferase" evidence="5">
    <location>
        <begin position="265"/>
        <end position="549"/>
    </location>
</feature>
<dbReference type="Proteomes" id="UP000672934">
    <property type="component" value="Unassembled WGS sequence"/>
</dbReference>
<keyword evidence="2" id="KW-0378">Hydrolase</keyword>